<dbReference type="EMBL" id="CAFBPS010000123">
    <property type="protein sequence ID" value="CAB5034729.1"/>
    <property type="molecule type" value="Genomic_DNA"/>
</dbReference>
<protein>
    <submittedName>
        <fullName evidence="6">Unannotated protein</fullName>
    </submittedName>
</protein>
<sequence length="259" mass="27817">MIEKPHFETLKVEVDGRIGRVTLNRPKKLNALSRQLMSEIVQLGAWLKLREDIRVIIVSGAGRSFCAGFDLNDFSSASAGESPRQAADLGRLATDALTDVPQITIAAVHGHCVGGGVVFVAACDLRVATTETTFTIPEVDLGIPLAWGGIPRLVREIGPALTKELVLTCRPFGADEAKSIGFINQVVDSADLEATVTELALNLASKTLYSLHSTKQQVNAVMEEIAGTGRSAGDADMLVYAMRDPESRDATARYLAQRK</sequence>
<dbReference type="EMBL" id="CAFBLJ010000054">
    <property type="protein sequence ID" value="CAB4872974.1"/>
    <property type="molecule type" value="Genomic_DNA"/>
</dbReference>
<dbReference type="InterPro" id="IPR001753">
    <property type="entry name" value="Enoyl-CoA_hydra/iso"/>
</dbReference>
<evidence type="ECO:0000313" key="2">
    <source>
        <dbReference type="EMBL" id="CAB4733508.1"/>
    </source>
</evidence>
<dbReference type="GO" id="GO:0016853">
    <property type="term" value="F:isomerase activity"/>
    <property type="evidence" value="ECO:0007669"/>
    <property type="project" value="InterPro"/>
</dbReference>
<evidence type="ECO:0000313" key="3">
    <source>
        <dbReference type="EMBL" id="CAB4789021.1"/>
    </source>
</evidence>
<dbReference type="CDD" id="cd06558">
    <property type="entry name" value="crotonase-like"/>
    <property type="match status" value="1"/>
</dbReference>
<dbReference type="Gene3D" id="3.90.226.10">
    <property type="entry name" value="2-enoyl-CoA Hydratase, Chain A, domain 1"/>
    <property type="match status" value="1"/>
</dbReference>
<gene>
    <name evidence="2" type="ORF">UFOPK2658_01836</name>
    <name evidence="3" type="ORF">UFOPK2880_01904</name>
    <name evidence="4" type="ORF">UFOPK3004_00540</name>
    <name evidence="5" type="ORF">UFOPK3304_01111</name>
    <name evidence="6" type="ORF">UFOPK3494_01581</name>
    <name evidence="7" type="ORF">UFOPK4134_01377</name>
</gene>
<dbReference type="EMBL" id="CAEZZP010000197">
    <property type="protein sequence ID" value="CAB4789021.1"/>
    <property type="molecule type" value="Genomic_DNA"/>
</dbReference>
<dbReference type="PANTHER" id="PTHR43149">
    <property type="entry name" value="ENOYL-COA HYDRATASE"/>
    <property type="match status" value="1"/>
</dbReference>
<dbReference type="InterPro" id="IPR029045">
    <property type="entry name" value="ClpP/crotonase-like_dom_sf"/>
</dbReference>
<evidence type="ECO:0000313" key="6">
    <source>
        <dbReference type="EMBL" id="CAB4911882.1"/>
    </source>
</evidence>
<evidence type="ECO:0000256" key="1">
    <source>
        <dbReference type="ARBA" id="ARBA00005254"/>
    </source>
</evidence>
<dbReference type="EMBL" id="CAEZYH010000131">
    <property type="protein sequence ID" value="CAB4733508.1"/>
    <property type="molecule type" value="Genomic_DNA"/>
</dbReference>
<proteinExistence type="inferred from homology"/>
<dbReference type="EMBL" id="CAFBMF010000141">
    <property type="protein sequence ID" value="CAB4911882.1"/>
    <property type="molecule type" value="Genomic_DNA"/>
</dbReference>
<evidence type="ECO:0000313" key="4">
    <source>
        <dbReference type="EMBL" id="CAB4798767.1"/>
    </source>
</evidence>
<dbReference type="PANTHER" id="PTHR43149:SF1">
    <property type="entry name" value="DELTA(3,5)-DELTA(2,4)-DIENOYL-COA ISOMERASE, MITOCHONDRIAL"/>
    <property type="match status" value="1"/>
</dbReference>
<dbReference type="EMBL" id="CAFAAL010000031">
    <property type="protein sequence ID" value="CAB4798767.1"/>
    <property type="molecule type" value="Genomic_DNA"/>
</dbReference>
<organism evidence="6">
    <name type="scientific">freshwater metagenome</name>
    <dbReference type="NCBI Taxonomy" id="449393"/>
    <lineage>
        <taxon>unclassified sequences</taxon>
        <taxon>metagenomes</taxon>
        <taxon>ecological metagenomes</taxon>
    </lineage>
</organism>
<dbReference type="InterPro" id="IPR045002">
    <property type="entry name" value="Ech1-like"/>
</dbReference>
<comment type="similarity">
    <text evidence="1">Belongs to the enoyl-CoA hydratase/isomerase family.</text>
</comment>
<dbReference type="SUPFAM" id="SSF52096">
    <property type="entry name" value="ClpP/crotonase"/>
    <property type="match status" value="1"/>
</dbReference>
<evidence type="ECO:0000313" key="5">
    <source>
        <dbReference type="EMBL" id="CAB4872974.1"/>
    </source>
</evidence>
<dbReference type="AlphaFoldDB" id="A0A6J7GVZ7"/>
<reference evidence="6" key="1">
    <citation type="submission" date="2020-05" db="EMBL/GenBank/DDBJ databases">
        <authorList>
            <person name="Chiriac C."/>
            <person name="Salcher M."/>
            <person name="Ghai R."/>
            <person name="Kavagutti S V."/>
        </authorList>
    </citation>
    <scope>NUCLEOTIDE SEQUENCE</scope>
</reference>
<evidence type="ECO:0000313" key="7">
    <source>
        <dbReference type="EMBL" id="CAB5034729.1"/>
    </source>
</evidence>
<name>A0A6J7GVZ7_9ZZZZ</name>
<dbReference type="Pfam" id="PF00378">
    <property type="entry name" value="ECH_1"/>
    <property type="match status" value="1"/>
</dbReference>
<accession>A0A6J7GVZ7</accession>